<evidence type="ECO:0000313" key="5">
    <source>
        <dbReference type="EMBL" id="TKA23175.1"/>
    </source>
</evidence>
<dbReference type="InterPro" id="IPR015943">
    <property type="entry name" value="WD40/YVTN_repeat-like_dom_sf"/>
</dbReference>
<reference evidence="5 6" key="1">
    <citation type="submission" date="2017-03" db="EMBL/GenBank/DDBJ databases">
        <title>Genomes of endolithic fungi from Antarctica.</title>
        <authorList>
            <person name="Coleine C."/>
            <person name="Masonjones S."/>
            <person name="Stajich J.E."/>
        </authorList>
    </citation>
    <scope>NUCLEOTIDE SEQUENCE [LARGE SCALE GENOMIC DNA]</scope>
    <source>
        <strain evidence="5 6">CCFEE 5311</strain>
    </source>
</reference>
<accession>A0A4U0TN61</accession>
<dbReference type="SUPFAM" id="SSF48403">
    <property type="entry name" value="Ankyrin repeat"/>
    <property type="match status" value="1"/>
</dbReference>
<evidence type="ECO:0000256" key="2">
    <source>
        <dbReference type="ARBA" id="ARBA00022737"/>
    </source>
</evidence>
<keyword evidence="1 4" id="KW-0853">WD repeat</keyword>
<dbReference type="Gene3D" id="2.130.10.10">
    <property type="entry name" value="YVTN repeat-like/Quinoprotein amine dehydrogenase"/>
    <property type="match status" value="1"/>
</dbReference>
<dbReference type="Pfam" id="PF00400">
    <property type="entry name" value="WD40"/>
    <property type="match status" value="2"/>
</dbReference>
<keyword evidence="2" id="KW-0677">Repeat</keyword>
<feature type="repeat" description="ANK" evidence="3">
    <location>
        <begin position="555"/>
        <end position="579"/>
    </location>
</feature>
<dbReference type="InterPro" id="IPR036770">
    <property type="entry name" value="Ankyrin_rpt-contain_sf"/>
</dbReference>
<feature type="repeat" description="WD" evidence="4">
    <location>
        <begin position="395"/>
        <end position="436"/>
    </location>
</feature>
<keyword evidence="3" id="KW-0040">ANK repeat</keyword>
<evidence type="ECO:0000256" key="3">
    <source>
        <dbReference type="PROSITE-ProRule" id="PRU00023"/>
    </source>
</evidence>
<sequence length="619" mass="69580">MTEDLHHDVRLEEAQEITIARDIGLFYEHQFSEIQRKNHLYHCEIPAEWPSEDDVRRLVERAIPLFIFAFTVSRYIAESNPQRRMDMILQQSLNKFLTGLKGTYLPILNQVVACEDNDERNDRIVDFQRLVGSIVLLKNPLSVSALCLLLSDHEEQVVGVLQPLDSVLNIPRAESGRIDLSAPITLLHLSFRDFLVEPELKKQNIFSIDASGRHSALGLRCLRLLASGGLKEDICEVNSLGTRRAEVAKSTVHTSLPEATAYACCYWVQHIVDSGEKVNDDGLVHEFLKKHLLHWMEALSWLGRASTIFHSLETLRAVVDVHQGIQLLDVLNDASRFALRNRYIINQAPLQIYMSALLFAPTLSHVRQMFNDSLRKCFTMMPQVPEHWCAETQKLEGHYNWVTAVAFSPDGKTVASGSGDKTVRLWDAATGEQTQKLEGHDSWVTAVAFSLDGKTVASGSEDKTVRRWDAATGEQMQKLDTLRVSRMHFSQDGNTIRTDAGQIHIGVVAFTRQAPLSELRSTILQDSSWIKCHGVDLLWLPYEYPGACYDTSDRDGQTPLLQAAANEHEGVVKALLATGKVEVDSKDGDGWTPLSWAAAHGHEGVVKLLRKYVQLKEYS</sequence>
<dbReference type="PROSITE" id="PS50294">
    <property type="entry name" value="WD_REPEATS_REGION"/>
    <property type="match status" value="2"/>
</dbReference>
<dbReference type="PANTHER" id="PTHR19848">
    <property type="entry name" value="WD40 REPEAT PROTEIN"/>
    <property type="match status" value="1"/>
</dbReference>
<evidence type="ECO:0000313" key="6">
    <source>
        <dbReference type="Proteomes" id="UP000310066"/>
    </source>
</evidence>
<dbReference type="PROSITE" id="PS00678">
    <property type="entry name" value="WD_REPEATS_1"/>
    <property type="match status" value="1"/>
</dbReference>
<dbReference type="EMBL" id="NAJP01000233">
    <property type="protein sequence ID" value="TKA23175.1"/>
    <property type="molecule type" value="Genomic_DNA"/>
</dbReference>
<dbReference type="InterPro" id="IPR019775">
    <property type="entry name" value="WD40_repeat_CS"/>
</dbReference>
<protein>
    <recommendedName>
        <fullName evidence="7">NACHT domain-containing protein</fullName>
    </recommendedName>
</protein>
<dbReference type="Proteomes" id="UP000310066">
    <property type="component" value="Unassembled WGS sequence"/>
</dbReference>
<dbReference type="Pfam" id="PF12796">
    <property type="entry name" value="Ank_2"/>
    <property type="match status" value="1"/>
</dbReference>
<dbReference type="PROSITE" id="PS50088">
    <property type="entry name" value="ANK_REPEAT"/>
    <property type="match status" value="1"/>
</dbReference>
<dbReference type="SMART" id="SM00320">
    <property type="entry name" value="WD40"/>
    <property type="match status" value="2"/>
</dbReference>
<dbReference type="InterPro" id="IPR002110">
    <property type="entry name" value="Ankyrin_rpt"/>
</dbReference>
<dbReference type="STRING" id="329885.A0A4U0TN61"/>
<dbReference type="Gene3D" id="1.25.40.20">
    <property type="entry name" value="Ankyrin repeat-containing domain"/>
    <property type="match status" value="1"/>
</dbReference>
<dbReference type="InterPro" id="IPR036322">
    <property type="entry name" value="WD40_repeat_dom_sf"/>
</dbReference>
<gene>
    <name evidence="5" type="ORF">B0A54_17878</name>
</gene>
<dbReference type="PROSITE" id="PS50297">
    <property type="entry name" value="ANK_REP_REGION"/>
    <property type="match status" value="1"/>
</dbReference>
<dbReference type="PROSITE" id="PS50082">
    <property type="entry name" value="WD_REPEATS_2"/>
    <property type="match status" value="2"/>
</dbReference>
<name>A0A4U0TN61_9PEZI</name>
<organism evidence="5 6">
    <name type="scientific">Friedmanniomyces endolithicus</name>
    <dbReference type="NCBI Taxonomy" id="329885"/>
    <lineage>
        <taxon>Eukaryota</taxon>
        <taxon>Fungi</taxon>
        <taxon>Dikarya</taxon>
        <taxon>Ascomycota</taxon>
        <taxon>Pezizomycotina</taxon>
        <taxon>Dothideomycetes</taxon>
        <taxon>Dothideomycetidae</taxon>
        <taxon>Mycosphaerellales</taxon>
        <taxon>Teratosphaeriaceae</taxon>
        <taxon>Friedmanniomyces</taxon>
    </lineage>
</organism>
<dbReference type="AlphaFoldDB" id="A0A4U0TN61"/>
<dbReference type="SMART" id="SM00248">
    <property type="entry name" value="ANK"/>
    <property type="match status" value="2"/>
</dbReference>
<dbReference type="PANTHER" id="PTHR19848:SF8">
    <property type="entry name" value="F-BOX AND WD REPEAT DOMAIN CONTAINING 7"/>
    <property type="match status" value="1"/>
</dbReference>
<dbReference type="OrthoDB" id="674604at2759"/>
<comment type="caution">
    <text evidence="5">The sequence shown here is derived from an EMBL/GenBank/DDBJ whole genome shotgun (WGS) entry which is preliminary data.</text>
</comment>
<dbReference type="SUPFAM" id="SSF50978">
    <property type="entry name" value="WD40 repeat-like"/>
    <property type="match status" value="1"/>
</dbReference>
<evidence type="ECO:0000256" key="1">
    <source>
        <dbReference type="ARBA" id="ARBA00022574"/>
    </source>
</evidence>
<feature type="repeat" description="WD" evidence="4">
    <location>
        <begin position="437"/>
        <end position="478"/>
    </location>
</feature>
<evidence type="ECO:0008006" key="7">
    <source>
        <dbReference type="Google" id="ProtNLM"/>
    </source>
</evidence>
<evidence type="ECO:0000256" key="4">
    <source>
        <dbReference type="PROSITE-ProRule" id="PRU00221"/>
    </source>
</evidence>
<proteinExistence type="predicted"/>
<dbReference type="InterPro" id="IPR001680">
    <property type="entry name" value="WD40_rpt"/>
</dbReference>